<name>G0VC61_NAUCA</name>
<feature type="region of interest" description="Disordered" evidence="8">
    <location>
        <begin position="296"/>
        <end position="347"/>
    </location>
</feature>
<evidence type="ECO:0000256" key="7">
    <source>
        <dbReference type="PROSITE-ProRule" id="PRU00266"/>
    </source>
</evidence>
<feature type="compositionally biased region" description="Basic residues" evidence="8">
    <location>
        <begin position="16"/>
        <end position="25"/>
    </location>
</feature>
<dbReference type="InterPro" id="IPR000999">
    <property type="entry name" value="RNase_III_dom"/>
</dbReference>
<evidence type="ECO:0000256" key="2">
    <source>
        <dbReference type="ARBA" id="ARBA00012177"/>
    </source>
</evidence>
<dbReference type="PROSITE" id="PS00517">
    <property type="entry name" value="RNASE_3_1"/>
    <property type="match status" value="1"/>
</dbReference>
<feature type="compositionally biased region" description="Basic and acidic residues" evidence="8">
    <location>
        <begin position="59"/>
        <end position="73"/>
    </location>
</feature>
<dbReference type="GO" id="GO:0009303">
    <property type="term" value="P:rRNA transcription"/>
    <property type="evidence" value="ECO:0007669"/>
    <property type="project" value="EnsemblFungi"/>
</dbReference>
<dbReference type="FunCoup" id="G0VC61">
    <property type="interactions" value="306"/>
</dbReference>
<dbReference type="SMART" id="SM00535">
    <property type="entry name" value="RIBOc"/>
    <property type="match status" value="1"/>
</dbReference>
<evidence type="ECO:0000259" key="9">
    <source>
        <dbReference type="PROSITE" id="PS50137"/>
    </source>
</evidence>
<dbReference type="SMR" id="G0VC61"/>
<dbReference type="GeneID" id="96902654"/>
<feature type="compositionally biased region" description="Acidic residues" evidence="8">
    <location>
        <begin position="313"/>
        <end position="322"/>
    </location>
</feature>
<sequence length="675" mass="75969">MALLESGIPVATLNKKASKGKKRKHSSQDEEEVFDPSITKIRDSTVEKKRKKKSKKSKVSKEEHEPDKSDSASKKKKINGHRAEHETDHISKKKKKSKKKEDSANLKGELNHILKTEKNEEHKKNKESGLIQKGTVNENKVKEELTNSSKKVTTKEDKSENELDHVSKKKKTNKNKQALASKEKGEPSKPGFSYKYAESVQIEHAVTKFLESYKTILELSPNLKLYNQAKKIQGALDLPITQAFSRPYLKLGAELKSIGELKKEPFLNEIVNYSSKYNPSKSSPILSRLENDDVDKLSDYSPTLQQNNTELDALNDDDDYGDDYVPAPVTETKNESNSPEEQGIPKMPEIKDPAIRARVFLHSSMLNSKNFLTIRDKVGGTNERLEFLGDSILNTVMTMIIYNKFPHYNEGELSRLRVELVRNDCIKKWSFMYGFDKRLKIGNTFTYDSAHTDKKLIADTFEAYIGGLMEEDPKKNLPKIRKWLQKLAEPVIEKLNKSFEIANATQAQSEDVNAKRLLYSLIGYAALNLHYKTVQSPIGKPSGTTAIVECRIGDGTVLGRGEAQNVKLAGTKAAEDALSKKEMIEFYAQKRAAIPRWVSVNRPQSNTKKNNKNNDVTTQTALKNTNYSNGEGKNLKTSEGNELVRPNNDGASNVKDINLSSKAIKVTSDGRLIFD</sequence>
<evidence type="ECO:0000256" key="5">
    <source>
        <dbReference type="ARBA" id="ARBA00022801"/>
    </source>
</evidence>
<dbReference type="Pfam" id="PF00035">
    <property type="entry name" value="dsrm"/>
    <property type="match status" value="1"/>
</dbReference>
<keyword evidence="12" id="KW-1185">Reference proteome</keyword>
<keyword evidence="6 7" id="KW-0694">RNA-binding</keyword>
<dbReference type="GO" id="GO:0034476">
    <property type="term" value="P:U5 snRNA 3'-end processing"/>
    <property type="evidence" value="ECO:0007669"/>
    <property type="project" value="EnsemblFungi"/>
</dbReference>
<evidence type="ECO:0000256" key="3">
    <source>
        <dbReference type="ARBA" id="ARBA00022722"/>
    </source>
</evidence>
<evidence type="ECO:0000313" key="11">
    <source>
        <dbReference type="EMBL" id="CCC69069.1"/>
    </source>
</evidence>
<dbReference type="GO" id="GO:0034963">
    <property type="term" value="P:box C/D sno(s)RNA processing"/>
    <property type="evidence" value="ECO:0007669"/>
    <property type="project" value="EnsemblFungi"/>
</dbReference>
<evidence type="ECO:0000256" key="4">
    <source>
        <dbReference type="ARBA" id="ARBA00022759"/>
    </source>
</evidence>
<gene>
    <name evidence="11" type="primary">NCAS0C00790</name>
    <name evidence="11" type="ordered locus">NCAS_0C00790</name>
</gene>
<dbReference type="InterPro" id="IPR014720">
    <property type="entry name" value="dsRBD_dom"/>
</dbReference>
<dbReference type="eggNOG" id="KOG1817">
    <property type="taxonomic scope" value="Eukaryota"/>
</dbReference>
<feature type="compositionally biased region" description="Basic and acidic residues" evidence="8">
    <location>
        <begin position="153"/>
        <end position="166"/>
    </location>
</feature>
<comment type="catalytic activity">
    <reaction evidence="1">
        <text>Endonucleolytic cleavage to 5'-phosphomonoester.</text>
        <dbReference type="EC" id="3.1.26.3"/>
    </reaction>
</comment>
<dbReference type="Proteomes" id="UP000001640">
    <property type="component" value="Chromosome 3"/>
</dbReference>
<feature type="compositionally biased region" description="Basic and acidic residues" evidence="8">
    <location>
        <begin position="99"/>
        <end position="127"/>
    </location>
</feature>
<proteinExistence type="predicted"/>
<dbReference type="RefSeq" id="XP_003675437.1">
    <property type="nucleotide sequence ID" value="XM_003675389.1"/>
</dbReference>
<dbReference type="Gene3D" id="1.10.1520.10">
    <property type="entry name" value="Ribonuclease III domain"/>
    <property type="match status" value="1"/>
</dbReference>
<dbReference type="InterPro" id="IPR036389">
    <property type="entry name" value="RNase_III_sf"/>
</dbReference>
<dbReference type="SMART" id="SM00358">
    <property type="entry name" value="DSRM"/>
    <property type="match status" value="1"/>
</dbReference>
<dbReference type="OrthoDB" id="2392202at2759"/>
<keyword evidence="4" id="KW-0255">Endonuclease</keyword>
<feature type="compositionally biased region" description="Basic and acidic residues" evidence="8">
    <location>
        <begin position="81"/>
        <end position="90"/>
    </location>
</feature>
<dbReference type="GO" id="GO:0060237">
    <property type="term" value="P:regulation of fungal-type cell wall organization"/>
    <property type="evidence" value="ECO:0007669"/>
    <property type="project" value="EnsemblFungi"/>
</dbReference>
<dbReference type="GO" id="GO:0004525">
    <property type="term" value="F:ribonuclease III activity"/>
    <property type="evidence" value="ECO:0007669"/>
    <property type="project" value="UniProtKB-EC"/>
</dbReference>
<dbReference type="GO" id="GO:0034473">
    <property type="term" value="P:U1 snRNA 3'-end processing"/>
    <property type="evidence" value="ECO:0007669"/>
    <property type="project" value="EnsemblFungi"/>
</dbReference>
<dbReference type="PANTHER" id="PTHR11207">
    <property type="entry name" value="RIBONUCLEASE III"/>
    <property type="match status" value="1"/>
</dbReference>
<feature type="region of interest" description="Disordered" evidence="8">
    <location>
        <begin position="1"/>
        <end position="191"/>
    </location>
</feature>
<dbReference type="GO" id="GO:0030847">
    <property type="term" value="P:termination of RNA polymerase II transcription, exosome-dependent"/>
    <property type="evidence" value="ECO:0007669"/>
    <property type="project" value="EnsemblFungi"/>
</dbReference>
<evidence type="ECO:0000256" key="6">
    <source>
        <dbReference type="ARBA" id="ARBA00022884"/>
    </source>
</evidence>
<dbReference type="PANTHER" id="PTHR11207:SF0">
    <property type="entry name" value="RIBONUCLEASE 3"/>
    <property type="match status" value="1"/>
</dbReference>
<dbReference type="AlphaFoldDB" id="G0VC61"/>
<feature type="compositionally biased region" description="Polar residues" evidence="8">
    <location>
        <begin position="300"/>
        <end position="310"/>
    </location>
</feature>
<dbReference type="KEGG" id="ncs:NCAS_0C00790"/>
<feature type="region of interest" description="Disordered" evidence="8">
    <location>
        <begin position="601"/>
        <end position="649"/>
    </location>
</feature>
<dbReference type="EC" id="3.1.26.3" evidence="2"/>
<dbReference type="PROSITE" id="PS50142">
    <property type="entry name" value="RNASE_3_2"/>
    <property type="match status" value="1"/>
</dbReference>
<evidence type="ECO:0000313" key="12">
    <source>
        <dbReference type="Proteomes" id="UP000001640"/>
    </source>
</evidence>
<dbReference type="GO" id="GO:0006325">
    <property type="term" value="P:chromatin organization"/>
    <property type="evidence" value="ECO:0007669"/>
    <property type="project" value="EnsemblFungi"/>
</dbReference>
<feature type="compositionally biased region" description="Basic residues" evidence="8">
    <location>
        <begin position="48"/>
        <end position="58"/>
    </location>
</feature>
<dbReference type="PROSITE" id="PS50137">
    <property type="entry name" value="DS_RBD"/>
    <property type="match status" value="1"/>
</dbReference>
<feature type="domain" description="RNase III" evidence="10">
    <location>
        <begin position="350"/>
        <end position="473"/>
    </location>
</feature>
<dbReference type="FunFam" id="1.10.1520.10:FF:000001">
    <property type="entry name" value="Ribonuclease 3"/>
    <property type="match status" value="1"/>
</dbReference>
<dbReference type="InterPro" id="IPR040540">
    <property type="entry name" value="RNase_3_N"/>
</dbReference>
<organism evidence="11 12">
    <name type="scientific">Naumovozyma castellii</name>
    <name type="common">Yeast</name>
    <name type="synonym">Saccharomyces castellii</name>
    <dbReference type="NCBI Taxonomy" id="27288"/>
    <lineage>
        <taxon>Eukaryota</taxon>
        <taxon>Fungi</taxon>
        <taxon>Dikarya</taxon>
        <taxon>Ascomycota</taxon>
        <taxon>Saccharomycotina</taxon>
        <taxon>Saccharomycetes</taxon>
        <taxon>Saccharomycetales</taxon>
        <taxon>Saccharomycetaceae</taxon>
        <taxon>Naumovozyma</taxon>
    </lineage>
</organism>
<reference key="2">
    <citation type="submission" date="2011-08" db="EMBL/GenBank/DDBJ databases">
        <title>Genome sequence of Naumovozyma castellii.</title>
        <authorList>
            <person name="Gordon J.L."/>
            <person name="Armisen D."/>
            <person name="Proux-Wera E."/>
            <person name="OhEigeartaigh S.S."/>
            <person name="Byrne K.P."/>
            <person name="Wolfe K.H."/>
        </authorList>
    </citation>
    <scope>NUCLEOTIDE SEQUENCE</scope>
    <source>
        <strain>Type strain:CBS 4309</strain>
    </source>
</reference>
<dbReference type="GO" id="GO:0005654">
    <property type="term" value="C:nucleoplasm"/>
    <property type="evidence" value="ECO:0007669"/>
    <property type="project" value="EnsemblFungi"/>
</dbReference>
<protein>
    <recommendedName>
        <fullName evidence="2">ribonuclease III</fullName>
        <ecNumber evidence="2">3.1.26.3</ecNumber>
    </recommendedName>
</protein>
<dbReference type="OMA" id="MIIYNKF"/>
<dbReference type="SUPFAM" id="SSF69065">
    <property type="entry name" value="RNase III domain-like"/>
    <property type="match status" value="1"/>
</dbReference>
<dbReference type="HOGENOM" id="CLU_026251_0_0_1"/>
<dbReference type="CDD" id="cd00593">
    <property type="entry name" value="RIBOc"/>
    <property type="match status" value="1"/>
</dbReference>
<keyword evidence="5" id="KW-0378">Hydrolase</keyword>
<feature type="compositionally biased region" description="Polar residues" evidence="8">
    <location>
        <begin position="615"/>
        <end position="640"/>
    </location>
</feature>
<dbReference type="Pfam" id="PF18497">
    <property type="entry name" value="RNase_3_N"/>
    <property type="match status" value="1"/>
</dbReference>
<dbReference type="GO" id="GO:0003723">
    <property type="term" value="F:RNA binding"/>
    <property type="evidence" value="ECO:0007669"/>
    <property type="project" value="UniProtKB-UniRule"/>
</dbReference>
<dbReference type="Pfam" id="PF00636">
    <property type="entry name" value="Ribonuclease_3"/>
    <property type="match status" value="1"/>
</dbReference>
<dbReference type="GO" id="GO:0034964">
    <property type="term" value="P:box H/ACA sno(s)RNA processing"/>
    <property type="evidence" value="ECO:0007669"/>
    <property type="project" value="EnsemblFungi"/>
</dbReference>
<dbReference type="STRING" id="1064592.G0VC61"/>
<reference evidence="11 12" key="1">
    <citation type="journal article" date="2011" name="Proc. Natl. Acad. Sci. U.S.A.">
        <title>Evolutionary erosion of yeast sex chromosomes by mating-type switching accidents.</title>
        <authorList>
            <person name="Gordon J.L."/>
            <person name="Armisen D."/>
            <person name="Proux-Wera E."/>
            <person name="Oheigeartaigh S.S."/>
            <person name="Byrne K.P."/>
            <person name="Wolfe K.H."/>
        </authorList>
    </citation>
    <scope>NUCLEOTIDE SEQUENCE [LARGE SCALE GENOMIC DNA]</scope>
    <source>
        <strain evidence="12">ATCC 76901 / BCRC 22586 / CBS 4309 / NBRC 1992 / NRRL Y-12630</strain>
    </source>
</reference>
<dbReference type="GO" id="GO:0034475">
    <property type="term" value="P:U4 snRNA 3'-end processing"/>
    <property type="evidence" value="ECO:0007669"/>
    <property type="project" value="EnsemblFungi"/>
</dbReference>
<dbReference type="GO" id="GO:0005730">
    <property type="term" value="C:nucleolus"/>
    <property type="evidence" value="ECO:0007669"/>
    <property type="project" value="EnsemblFungi"/>
</dbReference>
<dbReference type="GO" id="GO:0006364">
    <property type="term" value="P:rRNA processing"/>
    <property type="evidence" value="ECO:0007669"/>
    <property type="project" value="EnsemblFungi"/>
</dbReference>
<feature type="domain" description="DRBM" evidence="9">
    <location>
        <begin position="513"/>
        <end position="583"/>
    </location>
</feature>
<evidence type="ECO:0000256" key="1">
    <source>
        <dbReference type="ARBA" id="ARBA00000109"/>
    </source>
</evidence>
<dbReference type="SUPFAM" id="SSF54768">
    <property type="entry name" value="dsRNA-binding domain-like"/>
    <property type="match status" value="1"/>
</dbReference>
<dbReference type="Gene3D" id="3.30.160.20">
    <property type="match status" value="1"/>
</dbReference>
<evidence type="ECO:0000256" key="8">
    <source>
        <dbReference type="SAM" id="MobiDB-lite"/>
    </source>
</evidence>
<dbReference type="EMBL" id="HE576754">
    <property type="protein sequence ID" value="CCC69069.1"/>
    <property type="molecule type" value="Genomic_DNA"/>
</dbReference>
<dbReference type="InParanoid" id="G0VC61"/>
<keyword evidence="3" id="KW-0540">Nuclease</keyword>
<accession>G0VC61</accession>
<evidence type="ECO:0000259" key="10">
    <source>
        <dbReference type="PROSITE" id="PS50142"/>
    </source>
</evidence>